<protein>
    <submittedName>
        <fullName evidence="2">Uncharacterized protein</fullName>
    </submittedName>
</protein>
<feature type="transmembrane region" description="Helical" evidence="1">
    <location>
        <begin position="279"/>
        <end position="302"/>
    </location>
</feature>
<dbReference type="AlphaFoldDB" id="A0A8H3BUQ1"/>
<dbReference type="Gene3D" id="2.60.120.260">
    <property type="entry name" value="Galactose-binding domain-like"/>
    <property type="match status" value="1"/>
</dbReference>
<evidence type="ECO:0000313" key="2">
    <source>
        <dbReference type="EMBL" id="CAE6464369.1"/>
    </source>
</evidence>
<keyword evidence="1" id="KW-1133">Transmembrane helix</keyword>
<gene>
    <name evidence="2" type="ORF">RDB_LOCUS96003</name>
</gene>
<comment type="caution">
    <text evidence="2">The sequence shown here is derived from an EMBL/GenBank/DDBJ whole genome shotgun (WGS) entry which is preliminary data.</text>
</comment>
<keyword evidence="1" id="KW-0472">Membrane</keyword>
<keyword evidence="1" id="KW-0812">Transmembrane</keyword>
<name>A0A8H3BUQ1_9AGAM</name>
<dbReference type="Proteomes" id="UP000663888">
    <property type="component" value="Unassembled WGS sequence"/>
</dbReference>
<organism evidence="2 3">
    <name type="scientific">Rhizoctonia solani</name>
    <dbReference type="NCBI Taxonomy" id="456999"/>
    <lineage>
        <taxon>Eukaryota</taxon>
        <taxon>Fungi</taxon>
        <taxon>Dikarya</taxon>
        <taxon>Basidiomycota</taxon>
        <taxon>Agaricomycotina</taxon>
        <taxon>Agaricomycetes</taxon>
        <taxon>Cantharellales</taxon>
        <taxon>Ceratobasidiaceae</taxon>
        <taxon>Rhizoctonia</taxon>
    </lineage>
</organism>
<dbReference type="EMBL" id="CAJMWX010001061">
    <property type="protein sequence ID" value="CAE6464369.1"/>
    <property type="molecule type" value="Genomic_DNA"/>
</dbReference>
<sequence length="333" mass="36394">MSLSYPYMPFPFNVTAASPLFRLSPLSNDTNMGWVPSCTSPECMPTASWSTSAVNATISFQYWGVGIAFDGSVQGNINVELVRDGVHYEWNPSEDTLFSLLSKPTDQLFQHYITLKIIDASPDAKLTVTKARVNGSSFIDSYSDTGRWMVPSNNDTLKYVGFVPQASVAGAESSTTYVSSKAGDTMSMQFNGSTLLIYGPCGPTSGFMRVTIDGKQATVNTSKPFASKDCLLFQAWGMPALNFHQLLIENADGGTLGIDRFDFFMGLFKIDPTSMRTRVAMAVVFAVVGVIIICGALITIYARRAVKRERKAGRLLVNWDEFNLVGYGSARGR</sequence>
<reference evidence="2" key="1">
    <citation type="submission" date="2021-01" db="EMBL/GenBank/DDBJ databases">
        <authorList>
            <person name="Kaushik A."/>
        </authorList>
    </citation>
    <scope>NUCLEOTIDE SEQUENCE</scope>
    <source>
        <strain evidence="2">AG4-R118</strain>
    </source>
</reference>
<evidence type="ECO:0000256" key="1">
    <source>
        <dbReference type="SAM" id="Phobius"/>
    </source>
</evidence>
<evidence type="ECO:0000313" key="3">
    <source>
        <dbReference type="Proteomes" id="UP000663888"/>
    </source>
</evidence>
<proteinExistence type="predicted"/>
<accession>A0A8H3BUQ1</accession>